<comment type="subunit">
    <text evidence="5">Part of the 50S ribosomal subunit.</text>
</comment>
<dbReference type="GO" id="GO:0005840">
    <property type="term" value="C:ribosome"/>
    <property type="evidence" value="ECO:0007669"/>
    <property type="project" value="UniProtKB-KW"/>
</dbReference>
<dbReference type="GO" id="GO:0006412">
    <property type="term" value="P:translation"/>
    <property type="evidence" value="ECO:0007669"/>
    <property type="project" value="UniProtKB-UniRule"/>
</dbReference>
<dbReference type="PANTHER" id="PTHR10746">
    <property type="entry name" value="50S RIBOSOMAL PROTEIN L4"/>
    <property type="match status" value="1"/>
</dbReference>
<evidence type="ECO:0000256" key="4">
    <source>
        <dbReference type="ARBA" id="ARBA00035244"/>
    </source>
</evidence>
<dbReference type="Gene3D" id="3.40.1370.10">
    <property type="match status" value="1"/>
</dbReference>
<keyword evidence="5" id="KW-0699">rRNA-binding</keyword>
<gene>
    <name evidence="5" type="primary">rplD</name>
    <name evidence="7" type="ORF">OMAG_001789</name>
</gene>
<dbReference type="GO" id="GO:0003735">
    <property type="term" value="F:structural constituent of ribosome"/>
    <property type="evidence" value="ECO:0007669"/>
    <property type="project" value="InterPro"/>
</dbReference>
<comment type="function">
    <text evidence="5">Forms part of the polypeptide exit tunnel.</text>
</comment>
<dbReference type="InterPro" id="IPR013005">
    <property type="entry name" value="Ribosomal_uL4-like"/>
</dbReference>
<evidence type="ECO:0000256" key="2">
    <source>
        <dbReference type="ARBA" id="ARBA00022980"/>
    </source>
</evidence>
<reference evidence="7 8" key="1">
    <citation type="submission" date="2015-02" db="EMBL/GenBank/DDBJ databases">
        <title>Single-cell genomics of uncultivated deep-branching MTB reveals a conserved set of magnetosome genes.</title>
        <authorList>
            <person name="Kolinko S."/>
            <person name="Richter M."/>
            <person name="Glockner F.O."/>
            <person name="Brachmann A."/>
            <person name="Schuler D."/>
        </authorList>
    </citation>
    <scope>NUCLEOTIDE SEQUENCE [LARGE SCALE GENOMIC DNA]</scope>
    <source>
        <strain evidence="7">SKK-01</strain>
    </source>
</reference>
<protein>
    <recommendedName>
        <fullName evidence="4 5">Large ribosomal subunit protein uL4</fullName>
    </recommendedName>
</protein>
<feature type="region of interest" description="Disordered" evidence="6">
    <location>
        <begin position="49"/>
        <end position="81"/>
    </location>
</feature>
<dbReference type="AlphaFoldDB" id="A0A0F0CS40"/>
<evidence type="ECO:0000256" key="6">
    <source>
        <dbReference type="SAM" id="MobiDB-lite"/>
    </source>
</evidence>
<dbReference type="HAMAP" id="MF_01328_B">
    <property type="entry name" value="Ribosomal_uL4_B"/>
    <property type="match status" value="1"/>
</dbReference>
<accession>A0A0F0CS40</accession>
<dbReference type="GO" id="GO:0019843">
    <property type="term" value="F:rRNA binding"/>
    <property type="evidence" value="ECO:0007669"/>
    <property type="project" value="UniProtKB-UniRule"/>
</dbReference>
<evidence type="ECO:0000256" key="3">
    <source>
        <dbReference type="ARBA" id="ARBA00023274"/>
    </source>
</evidence>
<keyword evidence="5" id="KW-0694">RNA-binding</keyword>
<comment type="caution">
    <text evidence="7">The sequence shown here is derived from an EMBL/GenBank/DDBJ whole genome shotgun (WGS) entry which is preliminary data.</text>
</comment>
<evidence type="ECO:0000313" key="8">
    <source>
        <dbReference type="Proteomes" id="UP000033428"/>
    </source>
</evidence>
<dbReference type="EMBL" id="JYNY01000372">
    <property type="protein sequence ID" value="KJJ84326.1"/>
    <property type="molecule type" value="Genomic_DNA"/>
</dbReference>
<dbReference type="Pfam" id="PF00573">
    <property type="entry name" value="Ribosomal_L4"/>
    <property type="match status" value="1"/>
</dbReference>
<sequence>MKEINTKVPIYNLDAQVVDYFELDKELFDGKINNEILYQAVKMYEANPRRGTASTKRRGEVAGGGIKPWKQKGTGRARVGSTRNPLWRHGGVVFGPKPHSFSYALPKKMLKKALVSSINARLTEGKIYILLKAEIKAPKTKEFKNIIDKFKLEGKTLFAMASEDSNIKLAARNLRTVTFMEGRNINARDILVNENFMIEKEAFLKITERLK</sequence>
<evidence type="ECO:0000313" key="7">
    <source>
        <dbReference type="EMBL" id="KJJ84326.1"/>
    </source>
</evidence>
<evidence type="ECO:0000256" key="5">
    <source>
        <dbReference type="HAMAP-Rule" id="MF_01328"/>
    </source>
</evidence>
<dbReference type="InterPro" id="IPR023574">
    <property type="entry name" value="Ribosomal_uL4_dom_sf"/>
</dbReference>
<dbReference type="NCBIfam" id="TIGR03953">
    <property type="entry name" value="rplD_bact"/>
    <property type="match status" value="1"/>
</dbReference>
<comment type="similarity">
    <text evidence="1 5">Belongs to the universal ribosomal protein uL4 family.</text>
</comment>
<name>A0A0F0CS40_9BACT</name>
<dbReference type="Proteomes" id="UP000033428">
    <property type="component" value="Unassembled WGS sequence"/>
</dbReference>
<dbReference type="PANTHER" id="PTHR10746:SF6">
    <property type="entry name" value="LARGE RIBOSOMAL SUBUNIT PROTEIN UL4M"/>
    <property type="match status" value="1"/>
</dbReference>
<dbReference type="InterPro" id="IPR002136">
    <property type="entry name" value="Ribosomal_uL4"/>
</dbReference>
<keyword evidence="8" id="KW-1185">Reference proteome</keyword>
<keyword evidence="2 5" id="KW-0689">Ribosomal protein</keyword>
<keyword evidence="3 5" id="KW-0687">Ribonucleoprotein</keyword>
<dbReference type="GO" id="GO:1990904">
    <property type="term" value="C:ribonucleoprotein complex"/>
    <property type="evidence" value="ECO:0007669"/>
    <property type="project" value="UniProtKB-KW"/>
</dbReference>
<organism evidence="7 8">
    <name type="scientific">Candidatus Omnitrophus magneticus</name>
    <dbReference type="NCBI Taxonomy" id="1609969"/>
    <lineage>
        <taxon>Bacteria</taxon>
        <taxon>Pseudomonadati</taxon>
        <taxon>Candidatus Omnitrophota</taxon>
        <taxon>Candidatus Omnitrophus</taxon>
    </lineage>
</organism>
<comment type="function">
    <text evidence="5">One of the primary rRNA binding proteins, this protein initially binds near the 5'-end of the 23S rRNA. It is important during the early stages of 50S assembly. It makes multiple contacts with different domains of the 23S rRNA in the assembled 50S subunit and ribosome.</text>
</comment>
<dbReference type="PATRIC" id="fig|1609969.3.peg.1915"/>
<evidence type="ECO:0000256" key="1">
    <source>
        <dbReference type="ARBA" id="ARBA00010528"/>
    </source>
</evidence>
<dbReference type="SUPFAM" id="SSF52166">
    <property type="entry name" value="Ribosomal protein L4"/>
    <property type="match status" value="1"/>
</dbReference>
<proteinExistence type="inferred from homology"/>